<gene>
    <name evidence="1" type="ORF">CWB73_22305</name>
</gene>
<accession>A0A5S3YK93</accession>
<keyword evidence="1" id="KW-0413">Isomerase</keyword>
<evidence type="ECO:0000313" key="2">
    <source>
        <dbReference type="Proteomes" id="UP000307362"/>
    </source>
</evidence>
<dbReference type="Proteomes" id="UP000307362">
    <property type="component" value="Unassembled WGS sequence"/>
</dbReference>
<proteinExistence type="predicted"/>
<dbReference type="AlphaFoldDB" id="A0A5S3YK93"/>
<feature type="non-terminal residue" evidence="1">
    <location>
        <position position="77"/>
    </location>
</feature>
<reference evidence="2" key="2">
    <citation type="submission" date="2019-06" db="EMBL/GenBank/DDBJ databases">
        <title>Co-occurence of chitin degradation, pigmentation and bioactivity in marine Pseudoalteromonas.</title>
        <authorList>
            <person name="Sonnenschein E.C."/>
            <person name="Bech P.K."/>
        </authorList>
    </citation>
    <scope>NUCLEOTIDE SEQUENCE [LARGE SCALE GENOMIC DNA]</scope>
    <source>
        <strain evidence="2">S1189</strain>
    </source>
</reference>
<dbReference type="Gene3D" id="3.40.120.10">
    <property type="entry name" value="Alpha-D-Glucose-1,6-Bisphosphate, subunit A, domain 3"/>
    <property type="match status" value="1"/>
</dbReference>
<comment type="caution">
    <text evidence="1">The sequence shown here is derived from an EMBL/GenBank/DDBJ whole genome shotgun (WGS) entry which is preliminary data.</text>
</comment>
<dbReference type="EC" id="5.4.2.2" evidence="1"/>
<protein>
    <submittedName>
        <fullName evidence="1">Phosphoglucomutase, alpha-D-glucose phosphate-specific</fullName>
        <ecNumber evidence="1">5.4.2.2</ecNumber>
    </submittedName>
</protein>
<organism evidence="1 2">
    <name type="scientific">Pseudoalteromonas phenolica</name>
    <dbReference type="NCBI Taxonomy" id="161398"/>
    <lineage>
        <taxon>Bacteria</taxon>
        <taxon>Pseudomonadati</taxon>
        <taxon>Pseudomonadota</taxon>
        <taxon>Gammaproteobacteria</taxon>
        <taxon>Alteromonadales</taxon>
        <taxon>Pseudoalteromonadaceae</taxon>
        <taxon>Pseudoalteromonas</taxon>
    </lineage>
</organism>
<dbReference type="EMBL" id="PNCM01000463">
    <property type="protein sequence ID" value="TMP74049.1"/>
    <property type="molecule type" value="Genomic_DNA"/>
</dbReference>
<reference evidence="1 2" key="1">
    <citation type="submission" date="2017-12" db="EMBL/GenBank/DDBJ databases">
        <authorList>
            <person name="Paulsen S."/>
            <person name="Gram L.K."/>
        </authorList>
    </citation>
    <scope>NUCLEOTIDE SEQUENCE [LARGE SCALE GENOMIC DNA]</scope>
    <source>
        <strain evidence="1 2">S1189</strain>
    </source>
</reference>
<feature type="non-terminal residue" evidence="1">
    <location>
        <position position="1"/>
    </location>
</feature>
<sequence>TKWIEDRANQLLLEDLVEVELFPFAKARRSGFIKYEDLITPYVQDLGNIIDMEAIARAGVNIGVDPLGGSGVNFWPV</sequence>
<evidence type="ECO:0000313" key="1">
    <source>
        <dbReference type="EMBL" id="TMP74049.1"/>
    </source>
</evidence>
<name>A0A5S3YK93_9GAMM</name>
<dbReference type="GO" id="GO:0004614">
    <property type="term" value="F:phosphoglucomutase activity"/>
    <property type="evidence" value="ECO:0007669"/>
    <property type="project" value="UniProtKB-EC"/>
</dbReference>